<proteinExistence type="predicted"/>
<organism evidence="1 2">
    <name type="scientific">Glacieibacterium frigidum</name>
    <dbReference type="NCBI Taxonomy" id="2593303"/>
    <lineage>
        <taxon>Bacteria</taxon>
        <taxon>Pseudomonadati</taxon>
        <taxon>Pseudomonadota</taxon>
        <taxon>Alphaproteobacteria</taxon>
        <taxon>Sphingomonadales</taxon>
        <taxon>Sphingosinicellaceae</taxon>
        <taxon>Glacieibacterium</taxon>
    </lineage>
</organism>
<sequence length="640" mass="69941">MTAVPQDWRGALDLSGVPRLPLRVTPGVHEIAISLLNRQAARSGFSGMAELLSRTPKLPRKGRYTMGELVEIAARVNGCEEAALARSSIARIGASFELNGVTVQSGRFAVQGRVCVGCLRQDAAAAAARSRAWAPYLRDWWQVAQLGSCPKHRLGLLGVCPGCSSPLDLRRPLAGRCRCGEDLLAAVCTSLPPEQVEADAYLLGRLGKWHGRAVPLADGLSFGSAAGLALNIGGSLDPNLGFNRTWRPGVDRSRYGSIGLQILEEGWDAFDRALGEIWSIATAVRVRRRLVGTYGRLQHWLNFEKASDLEPFRTRLLQHAARHAAVSGSTRIFGVPLERAERMTMDAARVVVGKHPGPIYSVLKALGMADQATGTNRSDLILVSAVERVKKEFEELVDSAEAEAMLGSTRQQLRRFTAAEMIRQFCKGLGPTSTAYYRRVSVDRLASALMDGLLMVDNIPVGMIRLETANNLLKLERDAVFKAAFEGRLRLGALLVGTDGRRSVRNVLVKREDLRTLVEGTGQRRYSYAEAGSVLGISRLTVGKLVTLVAPSRKPGRLLHEEIRAMRERFVTRSEIVAAWPHRLRGVGVTKALANRGVHPVFDNLLINRVFYRADIVAALGSMPAKPFRDPLGTAEQRSC</sequence>
<gene>
    <name evidence="1" type="ORF">FMM06_16010</name>
</gene>
<comment type="caution">
    <text evidence="1">The sequence shown here is derived from an EMBL/GenBank/DDBJ whole genome shotgun (WGS) entry which is preliminary data.</text>
</comment>
<evidence type="ECO:0000313" key="1">
    <source>
        <dbReference type="EMBL" id="TRW15146.1"/>
    </source>
</evidence>
<evidence type="ECO:0000313" key="2">
    <source>
        <dbReference type="Proteomes" id="UP000317894"/>
    </source>
</evidence>
<dbReference type="Proteomes" id="UP000317894">
    <property type="component" value="Unassembled WGS sequence"/>
</dbReference>
<accession>A0A552UA96</accession>
<dbReference type="OrthoDB" id="7595282at2"/>
<name>A0A552UA96_9SPHN</name>
<reference evidence="1 2" key="1">
    <citation type="submission" date="2019-07" db="EMBL/GenBank/DDBJ databases">
        <title>Novel species isolated from glacier.</title>
        <authorList>
            <person name="Liu Q."/>
            <person name="Xin Y.-H."/>
        </authorList>
    </citation>
    <scope>NUCLEOTIDE SEQUENCE [LARGE SCALE GENOMIC DNA]</scope>
    <source>
        <strain evidence="1 2">LB1R16</strain>
    </source>
</reference>
<dbReference type="AlphaFoldDB" id="A0A552UA96"/>
<evidence type="ECO:0008006" key="3">
    <source>
        <dbReference type="Google" id="ProtNLM"/>
    </source>
</evidence>
<keyword evidence="2" id="KW-1185">Reference proteome</keyword>
<dbReference type="EMBL" id="VJWA01000002">
    <property type="protein sequence ID" value="TRW15146.1"/>
    <property type="molecule type" value="Genomic_DNA"/>
</dbReference>
<protein>
    <recommendedName>
        <fullName evidence="3">TniQ protein</fullName>
    </recommendedName>
</protein>